<gene>
    <name evidence="2" type="ORF">NDU88_004158</name>
</gene>
<comment type="caution">
    <text evidence="2">The sequence shown here is derived from an EMBL/GenBank/DDBJ whole genome shotgun (WGS) entry which is preliminary data.</text>
</comment>
<dbReference type="AlphaFoldDB" id="A0AAV7M7D7"/>
<feature type="region of interest" description="Disordered" evidence="1">
    <location>
        <begin position="113"/>
        <end position="134"/>
    </location>
</feature>
<protein>
    <submittedName>
        <fullName evidence="2">Uncharacterized protein</fullName>
    </submittedName>
</protein>
<dbReference type="Proteomes" id="UP001066276">
    <property type="component" value="Chromosome 10"/>
</dbReference>
<evidence type="ECO:0000313" key="2">
    <source>
        <dbReference type="EMBL" id="KAJ1099054.1"/>
    </source>
</evidence>
<name>A0AAV7M7D7_PLEWA</name>
<feature type="compositionally biased region" description="Low complexity" evidence="1">
    <location>
        <begin position="13"/>
        <end position="24"/>
    </location>
</feature>
<feature type="compositionally biased region" description="Basic and acidic residues" evidence="1">
    <location>
        <begin position="61"/>
        <end position="77"/>
    </location>
</feature>
<feature type="compositionally biased region" description="Basic and acidic residues" evidence="1">
    <location>
        <begin position="185"/>
        <end position="194"/>
    </location>
</feature>
<reference evidence="2" key="1">
    <citation type="journal article" date="2022" name="bioRxiv">
        <title>Sequencing and chromosome-scale assembly of the giantPleurodeles waltlgenome.</title>
        <authorList>
            <person name="Brown T."/>
            <person name="Elewa A."/>
            <person name="Iarovenko S."/>
            <person name="Subramanian E."/>
            <person name="Araus A.J."/>
            <person name="Petzold A."/>
            <person name="Susuki M."/>
            <person name="Suzuki K.-i.T."/>
            <person name="Hayashi T."/>
            <person name="Toyoda A."/>
            <person name="Oliveira C."/>
            <person name="Osipova E."/>
            <person name="Leigh N.D."/>
            <person name="Simon A."/>
            <person name="Yun M.H."/>
        </authorList>
    </citation>
    <scope>NUCLEOTIDE SEQUENCE</scope>
    <source>
        <strain evidence="2">20211129_DDA</strain>
        <tissue evidence="2">Liver</tissue>
    </source>
</reference>
<dbReference type="EMBL" id="JANPWB010000014">
    <property type="protein sequence ID" value="KAJ1099054.1"/>
    <property type="molecule type" value="Genomic_DNA"/>
</dbReference>
<keyword evidence="3" id="KW-1185">Reference proteome</keyword>
<proteinExistence type="predicted"/>
<feature type="region of interest" description="Disordered" evidence="1">
    <location>
        <begin position="154"/>
        <end position="194"/>
    </location>
</feature>
<evidence type="ECO:0000256" key="1">
    <source>
        <dbReference type="SAM" id="MobiDB-lite"/>
    </source>
</evidence>
<feature type="compositionally biased region" description="Basic residues" evidence="1">
    <location>
        <begin position="1"/>
        <end position="12"/>
    </location>
</feature>
<feature type="region of interest" description="Disordered" evidence="1">
    <location>
        <begin position="1"/>
        <end position="86"/>
    </location>
</feature>
<accession>A0AAV7M7D7</accession>
<evidence type="ECO:0000313" key="3">
    <source>
        <dbReference type="Proteomes" id="UP001066276"/>
    </source>
</evidence>
<sequence>MVAPRQRGRARRSSAGAGSATVRGAGLGGLCNPVGGRAETESEPTCGLEDLAGRLRRRRGSRETGESPRGRREETSEASRLGRNGLGWQARQQAANIFWWAPLMPRPLDCRPLSSPQTGPSKARAPTGGIYSPASSRAANPACGWWWRHGAGVDASKEGLHNPTQAENSARLRTKYPTPVNTPHSAEHNCKPHR</sequence>
<organism evidence="2 3">
    <name type="scientific">Pleurodeles waltl</name>
    <name type="common">Iberian ribbed newt</name>
    <dbReference type="NCBI Taxonomy" id="8319"/>
    <lineage>
        <taxon>Eukaryota</taxon>
        <taxon>Metazoa</taxon>
        <taxon>Chordata</taxon>
        <taxon>Craniata</taxon>
        <taxon>Vertebrata</taxon>
        <taxon>Euteleostomi</taxon>
        <taxon>Amphibia</taxon>
        <taxon>Batrachia</taxon>
        <taxon>Caudata</taxon>
        <taxon>Salamandroidea</taxon>
        <taxon>Salamandridae</taxon>
        <taxon>Pleurodelinae</taxon>
        <taxon>Pleurodeles</taxon>
    </lineage>
</organism>